<keyword evidence="3" id="KW-1185">Reference proteome</keyword>
<reference evidence="2 3" key="1">
    <citation type="submission" date="2019-09" db="EMBL/GenBank/DDBJ databases">
        <title>Isolation and identification of active actinomycetes.</title>
        <authorList>
            <person name="Yu Z."/>
            <person name="Han C."/>
            <person name="Yu B."/>
        </authorList>
    </citation>
    <scope>NUCLEOTIDE SEQUENCE [LARGE SCALE GENOMIC DNA]</scope>
    <source>
        <strain evidence="2 3">NEAU-H2</strain>
    </source>
</reference>
<dbReference type="Gene3D" id="3.90.550.10">
    <property type="entry name" value="Spore Coat Polysaccharide Biosynthesis Protein SpsA, Chain A"/>
    <property type="match status" value="1"/>
</dbReference>
<keyword evidence="2" id="KW-0808">Transferase</keyword>
<feature type="domain" description="MobA-like NTP transferase" evidence="1">
    <location>
        <begin position="6"/>
        <end position="132"/>
    </location>
</feature>
<dbReference type="Pfam" id="PF12804">
    <property type="entry name" value="NTP_transf_3"/>
    <property type="match status" value="1"/>
</dbReference>
<name>A0A7J5DM43_9ACTN</name>
<dbReference type="RefSeq" id="WP_151468098.1">
    <property type="nucleotide sequence ID" value="NZ_WBKG01000003.1"/>
</dbReference>
<dbReference type="InterPro" id="IPR029044">
    <property type="entry name" value="Nucleotide-diphossugar_trans"/>
</dbReference>
<comment type="caution">
    <text evidence="2">The sequence shown here is derived from an EMBL/GenBank/DDBJ whole genome shotgun (WGS) entry which is preliminary data.</text>
</comment>
<sequence length="240" mass="25634">MSTKTAVLLAAGHGTRLGRDKPSLPFGSETLLARHIRQARLAGVTEFVVVAGRHNEDRVREIAAAVPDPQQIEVVLQKGPDAHAAAATGLERITGRRAAFVCGITDLVPDNTYATMTETAVAPGVTIAAFVLEHTFVGGMLDFHPGTLNLRRIVERPPGGCPPGRLVNIWIHHLAGGAFISEIAQATRQLGDYEEAINQALAKGSHGMAHIVSDWEAVKDETSLGRARERFHPQDPTAAA</sequence>
<accession>A0A7J5DM43</accession>
<organism evidence="2 3">
    <name type="scientific">Streptomyces triticiradicis</name>
    <dbReference type="NCBI Taxonomy" id="2651189"/>
    <lineage>
        <taxon>Bacteria</taxon>
        <taxon>Bacillati</taxon>
        <taxon>Actinomycetota</taxon>
        <taxon>Actinomycetes</taxon>
        <taxon>Kitasatosporales</taxon>
        <taxon>Streptomycetaceae</taxon>
        <taxon>Streptomyces</taxon>
    </lineage>
</organism>
<protein>
    <submittedName>
        <fullName evidence="2">NTP transferase domain-containing protein</fullName>
    </submittedName>
</protein>
<dbReference type="AlphaFoldDB" id="A0A7J5DM43"/>
<proteinExistence type="predicted"/>
<evidence type="ECO:0000313" key="3">
    <source>
        <dbReference type="Proteomes" id="UP000442990"/>
    </source>
</evidence>
<dbReference type="InterPro" id="IPR025877">
    <property type="entry name" value="MobA-like_NTP_Trfase"/>
</dbReference>
<dbReference type="GO" id="GO:0016779">
    <property type="term" value="F:nucleotidyltransferase activity"/>
    <property type="evidence" value="ECO:0007669"/>
    <property type="project" value="UniProtKB-ARBA"/>
</dbReference>
<dbReference type="SUPFAM" id="SSF53448">
    <property type="entry name" value="Nucleotide-diphospho-sugar transferases"/>
    <property type="match status" value="1"/>
</dbReference>
<dbReference type="EMBL" id="WBKG01000003">
    <property type="protein sequence ID" value="KAB1989796.1"/>
    <property type="molecule type" value="Genomic_DNA"/>
</dbReference>
<dbReference type="Proteomes" id="UP000442990">
    <property type="component" value="Unassembled WGS sequence"/>
</dbReference>
<evidence type="ECO:0000259" key="1">
    <source>
        <dbReference type="Pfam" id="PF12804"/>
    </source>
</evidence>
<gene>
    <name evidence="2" type="ORF">F8144_05470</name>
</gene>
<evidence type="ECO:0000313" key="2">
    <source>
        <dbReference type="EMBL" id="KAB1989796.1"/>
    </source>
</evidence>